<organism evidence="1">
    <name type="scientific">Oryza brachyantha</name>
    <name type="common">malo sina</name>
    <dbReference type="NCBI Taxonomy" id="4533"/>
    <lineage>
        <taxon>Eukaryota</taxon>
        <taxon>Viridiplantae</taxon>
        <taxon>Streptophyta</taxon>
        <taxon>Embryophyta</taxon>
        <taxon>Tracheophyta</taxon>
        <taxon>Spermatophyta</taxon>
        <taxon>Magnoliopsida</taxon>
        <taxon>Liliopsida</taxon>
        <taxon>Poales</taxon>
        <taxon>Poaceae</taxon>
        <taxon>BOP clade</taxon>
        <taxon>Oryzoideae</taxon>
        <taxon>Oryzeae</taxon>
        <taxon>Oryzinae</taxon>
        <taxon>Oryza</taxon>
    </lineage>
</organism>
<dbReference type="Proteomes" id="UP000006038">
    <property type="component" value="Chromosome 5"/>
</dbReference>
<dbReference type="EnsemblPlants" id="OB05G12820.1">
    <property type="protein sequence ID" value="OB05G12820.1"/>
    <property type="gene ID" value="OB05G12820"/>
</dbReference>
<proteinExistence type="predicted"/>
<evidence type="ECO:0000313" key="2">
    <source>
        <dbReference type="Proteomes" id="UP000006038"/>
    </source>
</evidence>
<reference evidence="1" key="2">
    <citation type="submission" date="2013-04" db="UniProtKB">
        <authorList>
            <consortium name="EnsemblPlants"/>
        </authorList>
    </citation>
    <scope>IDENTIFICATION</scope>
</reference>
<evidence type="ECO:0000313" key="1">
    <source>
        <dbReference type="EnsemblPlants" id="OB05G12820.1"/>
    </source>
</evidence>
<dbReference type="HOGENOM" id="CLU_166435_0_0_1"/>
<reference evidence="1" key="1">
    <citation type="journal article" date="2013" name="Nat. Commun.">
        <title>Whole-genome sequencing of Oryza brachyantha reveals mechanisms underlying Oryza genome evolution.</title>
        <authorList>
            <person name="Chen J."/>
            <person name="Huang Q."/>
            <person name="Gao D."/>
            <person name="Wang J."/>
            <person name="Lang Y."/>
            <person name="Liu T."/>
            <person name="Li B."/>
            <person name="Bai Z."/>
            <person name="Luis Goicoechea J."/>
            <person name="Liang C."/>
            <person name="Chen C."/>
            <person name="Zhang W."/>
            <person name="Sun S."/>
            <person name="Liao Y."/>
            <person name="Zhang X."/>
            <person name="Yang L."/>
            <person name="Song C."/>
            <person name="Wang M."/>
            <person name="Shi J."/>
            <person name="Liu G."/>
            <person name="Liu J."/>
            <person name="Zhou H."/>
            <person name="Zhou W."/>
            <person name="Yu Q."/>
            <person name="An N."/>
            <person name="Chen Y."/>
            <person name="Cai Q."/>
            <person name="Wang B."/>
            <person name="Liu B."/>
            <person name="Min J."/>
            <person name="Huang Y."/>
            <person name="Wu H."/>
            <person name="Li Z."/>
            <person name="Zhang Y."/>
            <person name="Yin Y."/>
            <person name="Song W."/>
            <person name="Jiang J."/>
            <person name="Jackson S.A."/>
            <person name="Wing R.A."/>
            <person name="Wang J."/>
            <person name="Chen M."/>
        </authorList>
    </citation>
    <scope>NUCLEOTIDE SEQUENCE [LARGE SCALE GENOMIC DNA]</scope>
    <source>
        <strain evidence="1">cv. IRGC 101232</strain>
    </source>
</reference>
<accession>J3M3V8</accession>
<sequence length="79" mass="8245">MLRGGAKNMTNELPVEGVVRVRKVEKIRQAHNLVGKPSSYATTKISPTGRAEGMAVTVVRVGSMAGKTGGDIPVAIANN</sequence>
<dbReference type="AlphaFoldDB" id="J3M3V8"/>
<dbReference type="Gramene" id="OB05G12820.1">
    <property type="protein sequence ID" value="OB05G12820.1"/>
    <property type="gene ID" value="OB05G12820"/>
</dbReference>
<dbReference type="OMA" id="QAESMAI"/>
<name>J3M3V8_ORYBR</name>
<keyword evidence="2" id="KW-1185">Reference proteome</keyword>
<protein>
    <submittedName>
        <fullName evidence="1">Uncharacterized protein</fullName>
    </submittedName>
</protein>